<dbReference type="AlphaFoldDB" id="A0A4P8L311"/>
<organism evidence="11 12">
    <name type="scientific">Desulfoglaeba alkanexedens ALDC</name>
    <dbReference type="NCBI Taxonomy" id="980445"/>
    <lineage>
        <taxon>Bacteria</taxon>
        <taxon>Pseudomonadati</taxon>
        <taxon>Thermodesulfobacteriota</taxon>
        <taxon>Syntrophobacteria</taxon>
        <taxon>Syntrophobacterales</taxon>
        <taxon>Syntrophobacteraceae</taxon>
        <taxon>Desulfoglaeba</taxon>
    </lineage>
</organism>
<feature type="domain" description="CN hydrolase" evidence="10">
    <location>
        <begin position="251"/>
        <end position="496"/>
    </location>
</feature>
<feature type="transmembrane region" description="Helical" evidence="9">
    <location>
        <begin position="143"/>
        <end position="167"/>
    </location>
</feature>
<keyword evidence="12" id="KW-1185">Reference proteome</keyword>
<evidence type="ECO:0000256" key="3">
    <source>
        <dbReference type="ARBA" id="ARBA00022475"/>
    </source>
</evidence>
<comment type="catalytic activity">
    <reaction evidence="9">
        <text>N-terminal S-1,2-diacyl-sn-glyceryl-L-cysteinyl-[lipoprotein] + a glycerophospholipid = N-acyl-S-1,2-diacyl-sn-glyceryl-L-cysteinyl-[lipoprotein] + a 2-acyl-sn-glycero-3-phospholipid + H(+)</text>
        <dbReference type="Rhea" id="RHEA:48228"/>
        <dbReference type="Rhea" id="RHEA-COMP:14681"/>
        <dbReference type="Rhea" id="RHEA-COMP:14684"/>
        <dbReference type="ChEBI" id="CHEBI:15378"/>
        <dbReference type="ChEBI" id="CHEBI:136912"/>
        <dbReference type="ChEBI" id="CHEBI:140656"/>
        <dbReference type="ChEBI" id="CHEBI:140657"/>
        <dbReference type="ChEBI" id="CHEBI:140660"/>
        <dbReference type="EC" id="2.3.1.269"/>
    </reaction>
</comment>
<dbReference type="Gene3D" id="3.60.110.10">
    <property type="entry name" value="Carbon-nitrogen hydrolase"/>
    <property type="match status" value="1"/>
</dbReference>
<dbReference type="CDD" id="cd07571">
    <property type="entry name" value="ALP_N-acyl_transferase"/>
    <property type="match status" value="1"/>
</dbReference>
<dbReference type="PROSITE" id="PS50263">
    <property type="entry name" value="CN_HYDROLASE"/>
    <property type="match status" value="1"/>
</dbReference>
<keyword evidence="3 9" id="KW-1003">Cell membrane</keyword>
<dbReference type="NCBIfam" id="TIGR00546">
    <property type="entry name" value="lnt"/>
    <property type="match status" value="1"/>
</dbReference>
<evidence type="ECO:0000256" key="6">
    <source>
        <dbReference type="ARBA" id="ARBA00022989"/>
    </source>
</evidence>
<keyword evidence="4 9" id="KW-0808">Transferase</keyword>
<dbReference type="Proteomes" id="UP000298602">
    <property type="component" value="Chromosome"/>
</dbReference>
<evidence type="ECO:0000256" key="9">
    <source>
        <dbReference type="HAMAP-Rule" id="MF_01148"/>
    </source>
</evidence>
<dbReference type="SUPFAM" id="SSF56317">
    <property type="entry name" value="Carbon-nitrogen hydrolase"/>
    <property type="match status" value="1"/>
</dbReference>
<feature type="transmembrane region" description="Helical" evidence="9">
    <location>
        <begin position="109"/>
        <end position="131"/>
    </location>
</feature>
<dbReference type="EMBL" id="CP040098">
    <property type="protein sequence ID" value="QCQ22134.1"/>
    <property type="molecule type" value="Genomic_DNA"/>
</dbReference>
<keyword evidence="6 9" id="KW-1133">Transmembrane helix</keyword>
<evidence type="ECO:0000256" key="8">
    <source>
        <dbReference type="ARBA" id="ARBA00023315"/>
    </source>
</evidence>
<dbReference type="EC" id="2.3.1.269" evidence="9"/>
<comment type="similarity">
    <text evidence="2 9">Belongs to the CN hydrolase family. Apolipoprotein N-acyltransferase subfamily.</text>
</comment>
<feature type="transmembrane region" description="Helical" evidence="9">
    <location>
        <begin position="79"/>
        <end position="97"/>
    </location>
</feature>
<dbReference type="Pfam" id="PF20154">
    <property type="entry name" value="LNT_N"/>
    <property type="match status" value="1"/>
</dbReference>
<dbReference type="Pfam" id="PF00795">
    <property type="entry name" value="CN_hydrolase"/>
    <property type="match status" value="1"/>
</dbReference>
<evidence type="ECO:0000256" key="7">
    <source>
        <dbReference type="ARBA" id="ARBA00023136"/>
    </source>
</evidence>
<dbReference type="InterPro" id="IPR036526">
    <property type="entry name" value="C-N_Hydrolase_sf"/>
</dbReference>
<dbReference type="GO" id="GO:0016410">
    <property type="term" value="F:N-acyltransferase activity"/>
    <property type="evidence" value="ECO:0007669"/>
    <property type="project" value="UniProtKB-UniRule"/>
</dbReference>
<dbReference type="PANTHER" id="PTHR38686">
    <property type="entry name" value="APOLIPOPROTEIN N-ACYLTRANSFERASE"/>
    <property type="match status" value="1"/>
</dbReference>
<dbReference type="InterPro" id="IPR004563">
    <property type="entry name" value="Apolipo_AcylTrfase"/>
</dbReference>
<proteinExistence type="inferred from homology"/>
<comment type="function">
    <text evidence="9">Catalyzes the phospholipid dependent N-acylation of the N-terminal cysteine of apolipoprotein, the last step in lipoprotein maturation.</text>
</comment>
<evidence type="ECO:0000313" key="11">
    <source>
        <dbReference type="EMBL" id="QCQ22134.1"/>
    </source>
</evidence>
<dbReference type="RefSeq" id="WP_137424103.1">
    <property type="nucleotide sequence ID" value="NZ_CP040098.1"/>
</dbReference>
<evidence type="ECO:0000256" key="2">
    <source>
        <dbReference type="ARBA" id="ARBA00010065"/>
    </source>
</evidence>
<feature type="transmembrane region" description="Helical" evidence="9">
    <location>
        <begin position="187"/>
        <end position="207"/>
    </location>
</feature>
<keyword evidence="11" id="KW-0449">Lipoprotein</keyword>
<feature type="transmembrane region" description="Helical" evidence="9">
    <location>
        <begin position="509"/>
        <end position="529"/>
    </location>
</feature>
<feature type="transmembrane region" description="Helical" evidence="9">
    <location>
        <begin position="46"/>
        <end position="67"/>
    </location>
</feature>
<evidence type="ECO:0000313" key="12">
    <source>
        <dbReference type="Proteomes" id="UP000298602"/>
    </source>
</evidence>
<protein>
    <recommendedName>
        <fullName evidence="9">Apolipoprotein N-acyltransferase</fullName>
        <shortName evidence="9">ALP N-acyltransferase</shortName>
        <ecNumber evidence="9">2.3.1.269</ecNumber>
    </recommendedName>
</protein>
<comment type="subcellular location">
    <subcellularLocation>
        <location evidence="1 9">Cell membrane</location>
        <topology evidence="1 9">Multi-pass membrane protein</topology>
    </subcellularLocation>
</comment>
<reference evidence="11 12" key="1">
    <citation type="submission" date="2019-05" db="EMBL/GenBank/DDBJ databases">
        <title>The Complete Genome Sequence of the n-alkane-degrading Desulfoglaeba alkanexedens ALDC reveals multiple alkylsuccinate synthase gene clusters.</title>
        <authorList>
            <person name="Callaghan A.V."/>
            <person name="Davidova I.A."/>
            <person name="Duncan K.E."/>
            <person name="Morris B."/>
            <person name="McInerney M.J."/>
        </authorList>
    </citation>
    <scope>NUCLEOTIDE SEQUENCE [LARGE SCALE GENOMIC DNA]</scope>
    <source>
        <strain evidence="11 12">ALDC</strain>
    </source>
</reference>
<dbReference type="HAMAP" id="MF_01148">
    <property type="entry name" value="Lnt"/>
    <property type="match status" value="1"/>
</dbReference>
<keyword evidence="5 9" id="KW-0812">Transmembrane</keyword>
<dbReference type="PANTHER" id="PTHR38686:SF1">
    <property type="entry name" value="APOLIPOPROTEIN N-ACYLTRANSFERASE"/>
    <property type="match status" value="1"/>
</dbReference>
<dbReference type="InterPro" id="IPR003010">
    <property type="entry name" value="C-N_Hydrolase"/>
</dbReference>
<dbReference type="UniPathway" id="UPA00666"/>
<dbReference type="OrthoDB" id="9804277at2"/>
<reference evidence="11 12" key="2">
    <citation type="submission" date="2019-05" db="EMBL/GenBank/DDBJ databases">
        <authorList>
            <person name="Suflita J.M."/>
            <person name="Marks C.R."/>
        </authorList>
    </citation>
    <scope>NUCLEOTIDE SEQUENCE [LARGE SCALE GENOMIC DNA]</scope>
    <source>
        <strain evidence="11 12">ALDC</strain>
    </source>
</reference>
<accession>A0A4P8L311</accession>
<dbReference type="KEGG" id="dax:FDQ92_08145"/>
<evidence type="ECO:0000256" key="4">
    <source>
        <dbReference type="ARBA" id="ARBA00022679"/>
    </source>
</evidence>
<dbReference type="GO" id="GO:0042158">
    <property type="term" value="P:lipoprotein biosynthetic process"/>
    <property type="evidence" value="ECO:0007669"/>
    <property type="project" value="UniProtKB-UniRule"/>
</dbReference>
<name>A0A4P8L311_9BACT</name>
<gene>
    <name evidence="9 11" type="primary">lnt</name>
    <name evidence="11" type="ORF">FDQ92_08145</name>
</gene>
<comment type="pathway">
    <text evidence="9">Protein modification; lipoprotein biosynthesis (N-acyl transfer).</text>
</comment>
<evidence type="ECO:0000256" key="5">
    <source>
        <dbReference type="ARBA" id="ARBA00022692"/>
    </source>
</evidence>
<dbReference type="InterPro" id="IPR045378">
    <property type="entry name" value="LNT_N"/>
</dbReference>
<keyword evidence="8 9" id="KW-0012">Acyltransferase</keyword>
<sequence length="544" mass="59713">MTTGLSEQFEPVSLLDSPSADIRKSTPIAPVPAVLLSLSSGGLLTLGLPPFHLAWLSWAALVPLLLAVRGKTLRQAMGLGFLTGFTHFLTALYWIAYVVRHYGSLPLPLAAAVLVLLAAYLGLYPAVFAGVARAWDSRPRFQWYGLPFVWVALEWLRAHALTGFPWANLGYTQTPFATLVQLADLTGVYGVGWLVVLGNTCLAACVASRRPRRCLAFPLLMLAASLAYGTSRLDTVSRAQDAAEAMAVGLVQPAIDQSLKWDPAFQEATLERLERLSRRAAAHDPRPDILVWPETATPFFFGIEEEQSERVKGVARALGIPILFGSPGVMWHGKQPRPLNKAFLLDSEGNVRGDYAKQHLVPFGEYVPLKRILFFVHRLVEAAGDFVPGQDPSVLRMDGTRLGVLICYEAIFPDLARSAIREGADILVNLTNDAWFGRSSAPYQHFEMARWRAVEFRVPLVRCANTGVSAMFDAAGNPCGKIPLNEVGVLVCRVKPLAFRTVYARWGDWFAWICTLTAAGCGVYSAWGLRRRKETGSRASPLLP</sequence>
<evidence type="ECO:0000256" key="1">
    <source>
        <dbReference type="ARBA" id="ARBA00004651"/>
    </source>
</evidence>
<evidence type="ECO:0000259" key="10">
    <source>
        <dbReference type="PROSITE" id="PS50263"/>
    </source>
</evidence>
<dbReference type="GO" id="GO:0005886">
    <property type="term" value="C:plasma membrane"/>
    <property type="evidence" value="ECO:0007669"/>
    <property type="project" value="UniProtKB-SubCell"/>
</dbReference>
<feature type="transmembrane region" description="Helical" evidence="9">
    <location>
        <begin position="214"/>
        <end position="231"/>
    </location>
</feature>
<keyword evidence="7 9" id="KW-0472">Membrane</keyword>